<evidence type="ECO:0000313" key="1">
    <source>
        <dbReference type="EMBL" id="MBX39687.1"/>
    </source>
</evidence>
<organism evidence="1">
    <name type="scientific">Rhizophora mucronata</name>
    <name type="common">Asiatic mangrove</name>
    <dbReference type="NCBI Taxonomy" id="61149"/>
    <lineage>
        <taxon>Eukaryota</taxon>
        <taxon>Viridiplantae</taxon>
        <taxon>Streptophyta</taxon>
        <taxon>Embryophyta</taxon>
        <taxon>Tracheophyta</taxon>
        <taxon>Spermatophyta</taxon>
        <taxon>Magnoliopsida</taxon>
        <taxon>eudicotyledons</taxon>
        <taxon>Gunneridae</taxon>
        <taxon>Pentapetalae</taxon>
        <taxon>rosids</taxon>
        <taxon>fabids</taxon>
        <taxon>Malpighiales</taxon>
        <taxon>Rhizophoraceae</taxon>
        <taxon>Rhizophora</taxon>
    </lineage>
</organism>
<dbReference type="AlphaFoldDB" id="A0A2P2NB49"/>
<proteinExistence type="predicted"/>
<sequence length="45" mass="4908">MYLAASVICNLTVDADLAFCLNVIHAPTCGLREFVFVLCFVSTLL</sequence>
<accession>A0A2P2NB49</accession>
<reference evidence="1" key="1">
    <citation type="submission" date="2018-02" db="EMBL/GenBank/DDBJ databases">
        <title>Rhizophora mucronata_Transcriptome.</title>
        <authorList>
            <person name="Meera S.P."/>
            <person name="Sreeshan A."/>
            <person name="Augustine A."/>
        </authorList>
    </citation>
    <scope>NUCLEOTIDE SEQUENCE</scope>
    <source>
        <tissue evidence="1">Leaf</tissue>
    </source>
</reference>
<protein>
    <submittedName>
        <fullName evidence="1">Uncharacterized protein</fullName>
    </submittedName>
</protein>
<dbReference type="EMBL" id="GGEC01059203">
    <property type="protein sequence ID" value="MBX39687.1"/>
    <property type="molecule type" value="Transcribed_RNA"/>
</dbReference>
<name>A0A2P2NB49_RHIMU</name>